<sequence>MPGTSSSTLNVFANDHENRMTVPYSGLHEHDTKLLIRNNWFPIRTYAKRRRFTKIYNVCINDSNITEAIRGENVLNMFIEQNTKFKIIASFRSILLNNIDEILRYYHSSSNKDNCLAPWVIESRVDLETFIDAICNKDFIEQAIRSRPDTSWTMHMLTNLTFYLYPILNHPIAYCPSLPIHIRNNPAITIAELDCNGKPFNDKFCFFRALVLMEGIKKCTRRKL</sequence>
<protein>
    <submittedName>
        <fullName evidence="1">Uncharacterized protein</fullName>
    </submittedName>
</protein>
<name>A0A7J7J0M6_BUGNE</name>
<accession>A0A7J7J0M6</accession>
<comment type="caution">
    <text evidence="1">The sequence shown here is derived from an EMBL/GenBank/DDBJ whole genome shotgun (WGS) entry which is preliminary data.</text>
</comment>
<dbReference type="AlphaFoldDB" id="A0A7J7J0M6"/>
<reference evidence="1" key="1">
    <citation type="submission" date="2020-06" db="EMBL/GenBank/DDBJ databases">
        <title>Draft genome of Bugula neritina, a colonial animal packing powerful symbionts and potential medicines.</title>
        <authorList>
            <person name="Rayko M."/>
        </authorList>
    </citation>
    <scope>NUCLEOTIDE SEQUENCE [LARGE SCALE GENOMIC DNA]</scope>
    <source>
        <strain evidence="1">Kwan_BN1</strain>
    </source>
</reference>
<organism evidence="1 2">
    <name type="scientific">Bugula neritina</name>
    <name type="common">Brown bryozoan</name>
    <name type="synonym">Sertularia neritina</name>
    <dbReference type="NCBI Taxonomy" id="10212"/>
    <lineage>
        <taxon>Eukaryota</taxon>
        <taxon>Metazoa</taxon>
        <taxon>Spiralia</taxon>
        <taxon>Lophotrochozoa</taxon>
        <taxon>Bryozoa</taxon>
        <taxon>Gymnolaemata</taxon>
        <taxon>Cheilostomatida</taxon>
        <taxon>Flustrina</taxon>
        <taxon>Buguloidea</taxon>
        <taxon>Bugulidae</taxon>
        <taxon>Bugula</taxon>
    </lineage>
</organism>
<keyword evidence="2" id="KW-1185">Reference proteome</keyword>
<gene>
    <name evidence="1" type="ORF">EB796_021958</name>
</gene>
<dbReference type="Proteomes" id="UP000593567">
    <property type="component" value="Unassembled WGS sequence"/>
</dbReference>
<evidence type="ECO:0000313" key="1">
    <source>
        <dbReference type="EMBL" id="KAF6019730.1"/>
    </source>
</evidence>
<dbReference type="OrthoDB" id="5988713at2759"/>
<evidence type="ECO:0000313" key="2">
    <source>
        <dbReference type="Proteomes" id="UP000593567"/>
    </source>
</evidence>
<proteinExistence type="predicted"/>
<dbReference type="EMBL" id="VXIV02003214">
    <property type="protein sequence ID" value="KAF6019730.1"/>
    <property type="molecule type" value="Genomic_DNA"/>
</dbReference>